<evidence type="ECO:0000256" key="12">
    <source>
        <dbReference type="PIRSR" id="PIRSR603542-1"/>
    </source>
</evidence>
<reference evidence="16 17" key="1">
    <citation type="submission" date="2018-06" db="EMBL/GenBank/DDBJ databases">
        <title>Genomic Encyclopedia of Archaeal and Bacterial Type Strains, Phase II (KMG-II): from individual species to whole genera.</title>
        <authorList>
            <person name="Goeker M."/>
        </authorList>
    </citation>
    <scope>NUCLEOTIDE SEQUENCE [LARGE SCALE GENOMIC DNA]</scope>
    <source>
        <strain evidence="16 17">DSM 22011</strain>
    </source>
</reference>
<dbReference type="Pfam" id="PF01648">
    <property type="entry name" value="ACPS"/>
    <property type="match status" value="1"/>
</dbReference>
<dbReference type="Pfam" id="PF17837">
    <property type="entry name" value="4PPT_N"/>
    <property type="match status" value="1"/>
</dbReference>
<gene>
    <name evidence="16" type="ORF">ATI53_100719</name>
</gene>
<evidence type="ECO:0000256" key="1">
    <source>
        <dbReference type="ARBA" id="ARBA00003937"/>
    </source>
</evidence>
<dbReference type="GO" id="GO:0005886">
    <property type="term" value="C:plasma membrane"/>
    <property type="evidence" value="ECO:0007669"/>
    <property type="project" value="TreeGrafter"/>
</dbReference>
<feature type="binding site" evidence="12">
    <location>
        <position position="158"/>
    </location>
    <ligand>
        <name>CoA</name>
        <dbReference type="ChEBI" id="CHEBI:57287"/>
    </ligand>
</feature>
<feature type="binding site" evidence="12">
    <location>
        <begin position="92"/>
        <end position="93"/>
    </location>
    <ligand>
        <name>CoA</name>
        <dbReference type="ChEBI" id="CHEBI:57287"/>
    </ligand>
</feature>
<dbReference type="GO" id="GO:0009366">
    <property type="term" value="C:enterobactin synthetase complex"/>
    <property type="evidence" value="ECO:0007669"/>
    <property type="project" value="InterPro"/>
</dbReference>
<comment type="catalytic activity">
    <reaction evidence="10">
        <text>apo-[aryl-carrier protein] + CoA = holo-[aryl-carrier protein] + adenosine 3',5'-bisphosphate + H(+)</text>
        <dbReference type="Rhea" id="RHEA:48404"/>
        <dbReference type="Rhea" id="RHEA-COMP:15903"/>
        <dbReference type="Rhea" id="RHEA-COMP:17557"/>
        <dbReference type="ChEBI" id="CHEBI:15378"/>
        <dbReference type="ChEBI" id="CHEBI:29999"/>
        <dbReference type="ChEBI" id="CHEBI:57287"/>
        <dbReference type="ChEBI" id="CHEBI:58343"/>
        <dbReference type="ChEBI" id="CHEBI:64479"/>
    </reaction>
</comment>
<feature type="binding site" evidence="12">
    <location>
        <position position="56"/>
    </location>
    <ligand>
        <name>CoA</name>
        <dbReference type="ChEBI" id="CHEBI:57287"/>
    </ligand>
</feature>
<dbReference type="RefSeq" id="WP_009504036.1">
    <property type="nucleotide sequence ID" value="NZ_LIGK01000013.1"/>
</dbReference>
<evidence type="ECO:0000256" key="13">
    <source>
        <dbReference type="PIRSR" id="PIRSR603542-2"/>
    </source>
</evidence>
<organism evidence="16 17">
    <name type="scientific">Salipiger aestuarii</name>
    <dbReference type="NCBI Taxonomy" id="568098"/>
    <lineage>
        <taxon>Bacteria</taxon>
        <taxon>Pseudomonadati</taxon>
        <taxon>Pseudomonadota</taxon>
        <taxon>Alphaproteobacteria</taxon>
        <taxon>Rhodobacterales</taxon>
        <taxon>Roseobacteraceae</taxon>
        <taxon>Salipiger</taxon>
    </lineage>
</organism>
<feature type="binding site" evidence="12">
    <location>
        <position position="113"/>
    </location>
    <ligand>
        <name>CoA</name>
        <dbReference type="ChEBI" id="CHEBI:57287"/>
    </ligand>
</feature>
<accession>A0A327YGC1</accession>
<feature type="binding site" evidence="12">
    <location>
        <position position="48"/>
    </location>
    <ligand>
        <name>CoA</name>
        <dbReference type="ChEBI" id="CHEBI:57287"/>
    </ligand>
</feature>
<evidence type="ECO:0000256" key="4">
    <source>
        <dbReference type="ARBA" id="ARBA00011503"/>
    </source>
</evidence>
<comment type="similarity">
    <text evidence="3">Belongs to the P-Pant transferase superfamily. EntD family.</text>
</comment>
<evidence type="ECO:0000256" key="8">
    <source>
        <dbReference type="ARBA" id="ARBA00029894"/>
    </source>
</evidence>
<sequence length="214" mass="22398">MTPKALSRALADTGLLQGLGWSVSLPVDDPDALFDSERAALRRAVPARLAEFTGGRVAARAAMARIGIGAQAIPMQDDRAPLWPQGVAGSISHGGGLCLAVAARGPWRGIGIDLEPDADMDAALIDAIATPAELTGLAPLPPERAAMRVFSAKEAAYKAQYPLCRALFGFDAMHAGLPLFDMRMTRDIGLGIGARIPVRQEIIAGLIVSLSLLP</sequence>
<comment type="function">
    <text evidence="1">Involved in the biosynthesis of the siderophore enterobactin (enterochelin), which is a macrocyclic trimeric lactone of N-(2,3-dihydroxybenzoyl)-serine. The serine trilactone serves as a scaffolding for the three catechol functionalities that provide hexadentate coordination for the tightly ligated iron(2+) atoms. Plays an essential role in the assembly of the enterobactin by catalyzing the transfer of the 4'-phosphopantetheine (Ppant) moiety from coenzyme A to the apo-domains of both EntB (ArCP domain) and EntF (PCP domain) to yield their holo-forms which make them competent for the activation of 2,3-dihydroxybenzoate (DHB) and L-serine, respectively.</text>
</comment>
<evidence type="ECO:0000256" key="9">
    <source>
        <dbReference type="ARBA" id="ARBA00031996"/>
    </source>
</evidence>
<dbReference type="GO" id="GO:0008897">
    <property type="term" value="F:holo-[acyl-carrier-protein] synthase activity"/>
    <property type="evidence" value="ECO:0007669"/>
    <property type="project" value="InterPro"/>
</dbReference>
<feature type="binding site" evidence="13">
    <location>
        <position position="115"/>
    </location>
    <ligand>
        <name>Mg(2+)</name>
        <dbReference type="ChEBI" id="CHEBI:18420"/>
    </ligand>
</feature>
<comment type="subunit">
    <text evidence="4">EntB, EntD, EntE, and EntF form a multienzyme complex called enterobactin synthase.</text>
</comment>
<evidence type="ECO:0000256" key="10">
    <source>
        <dbReference type="ARBA" id="ARBA00049176"/>
    </source>
</evidence>
<dbReference type="OrthoDB" id="8210607at2"/>
<dbReference type="AlphaFoldDB" id="A0A327YGC1"/>
<protein>
    <recommendedName>
        <fullName evidence="5">Enterobactin synthase component D</fullName>
    </recommendedName>
    <alternativeName>
        <fullName evidence="8">4'-phosphopantetheinyl transferase EntD</fullName>
    </alternativeName>
    <alternativeName>
        <fullName evidence="9">Enterochelin synthase D</fullName>
    </alternativeName>
</protein>
<dbReference type="InterPro" id="IPR041354">
    <property type="entry name" value="4PPT_N"/>
</dbReference>
<dbReference type="SUPFAM" id="SSF56214">
    <property type="entry name" value="4'-phosphopantetheinyl transferase"/>
    <property type="match status" value="1"/>
</dbReference>
<comment type="cofactor">
    <cofactor evidence="13">
        <name>Mg(2+)</name>
        <dbReference type="ChEBI" id="CHEBI:18420"/>
    </cofactor>
</comment>
<evidence type="ECO:0000256" key="2">
    <source>
        <dbReference type="ARBA" id="ARBA00004993"/>
    </source>
</evidence>
<name>A0A327YGC1_9RHOB</name>
<dbReference type="InterPro" id="IPR008278">
    <property type="entry name" value="4-PPantetheinyl_Trfase_dom"/>
</dbReference>
<evidence type="ECO:0000256" key="6">
    <source>
        <dbReference type="ARBA" id="ARBA00022679"/>
    </source>
</evidence>
<dbReference type="EMBL" id="QLMG01000007">
    <property type="protein sequence ID" value="RAK20020.1"/>
    <property type="molecule type" value="Genomic_DNA"/>
</dbReference>
<feature type="binding site" evidence="12">
    <location>
        <position position="154"/>
    </location>
    <ligand>
        <name>CoA</name>
        <dbReference type="ChEBI" id="CHEBI:57287"/>
    </ligand>
</feature>
<comment type="pathway">
    <text evidence="2">Siderophore biosynthesis; enterobactin biosynthesis.</text>
</comment>
<evidence type="ECO:0000259" key="15">
    <source>
        <dbReference type="Pfam" id="PF17837"/>
    </source>
</evidence>
<dbReference type="PRINTS" id="PR01399">
    <property type="entry name" value="ENTSNTHTASED"/>
</dbReference>
<evidence type="ECO:0000313" key="16">
    <source>
        <dbReference type="EMBL" id="RAK20020.1"/>
    </source>
</evidence>
<dbReference type="GO" id="GO:0009239">
    <property type="term" value="P:enterobactin biosynthetic process"/>
    <property type="evidence" value="ECO:0007669"/>
    <property type="project" value="UniProtKB-UniPathway"/>
</dbReference>
<evidence type="ECO:0000256" key="3">
    <source>
        <dbReference type="ARBA" id="ARBA00008342"/>
    </source>
</evidence>
<feature type="domain" description="4'-phosphopantetheinyl transferase" evidence="14">
    <location>
        <begin position="109"/>
        <end position="174"/>
    </location>
</feature>
<dbReference type="UniPathway" id="UPA00017"/>
<keyword evidence="13" id="KW-0460">Magnesium</keyword>
<evidence type="ECO:0000256" key="11">
    <source>
        <dbReference type="ARBA" id="ARBA00049191"/>
    </source>
</evidence>
<evidence type="ECO:0000259" key="14">
    <source>
        <dbReference type="Pfam" id="PF01648"/>
    </source>
</evidence>
<keyword evidence="13" id="KW-0479">Metal-binding</keyword>
<dbReference type="PANTHER" id="PTHR38096:SF1">
    <property type="entry name" value="ENTEROBACTIN SYNTHASE COMPONENT D"/>
    <property type="match status" value="1"/>
</dbReference>
<dbReference type="Gene3D" id="3.90.470.20">
    <property type="entry name" value="4'-phosphopantetheinyl transferase domain"/>
    <property type="match status" value="1"/>
</dbReference>
<comment type="catalytic activity">
    <reaction evidence="11">
        <text>apo-[peptidyl-carrier protein] + CoA = holo-[peptidyl-carrier protein] + adenosine 3',5'-bisphosphate + H(+)</text>
        <dbReference type="Rhea" id="RHEA:46228"/>
        <dbReference type="Rhea" id="RHEA-COMP:11479"/>
        <dbReference type="Rhea" id="RHEA-COMP:11480"/>
        <dbReference type="ChEBI" id="CHEBI:15378"/>
        <dbReference type="ChEBI" id="CHEBI:29999"/>
        <dbReference type="ChEBI" id="CHEBI:57287"/>
        <dbReference type="ChEBI" id="CHEBI:58343"/>
        <dbReference type="ChEBI" id="CHEBI:64479"/>
    </reaction>
</comment>
<evidence type="ECO:0000256" key="5">
    <source>
        <dbReference type="ARBA" id="ARBA00019087"/>
    </source>
</evidence>
<dbReference type="InterPro" id="IPR037143">
    <property type="entry name" value="4-PPantetheinyl_Trfase_dom_sf"/>
</dbReference>
<dbReference type="GO" id="GO:0000287">
    <property type="term" value="F:magnesium ion binding"/>
    <property type="evidence" value="ECO:0007669"/>
    <property type="project" value="InterPro"/>
</dbReference>
<comment type="caution">
    <text evidence="16">The sequence shown here is derived from an EMBL/GenBank/DDBJ whole genome shotgun (WGS) entry which is preliminary data.</text>
</comment>
<feature type="binding site" evidence="13">
    <location>
        <position position="113"/>
    </location>
    <ligand>
        <name>Mg(2+)</name>
        <dbReference type="ChEBI" id="CHEBI:18420"/>
    </ligand>
</feature>
<proteinExistence type="inferred from homology"/>
<evidence type="ECO:0000256" key="7">
    <source>
        <dbReference type="ARBA" id="ARBA00023191"/>
    </source>
</evidence>
<feature type="domain" description="4'-phosphopantetheinyl transferase N-terminal" evidence="15">
    <location>
        <begin position="37"/>
        <end position="103"/>
    </location>
</feature>
<evidence type="ECO:0000313" key="17">
    <source>
        <dbReference type="Proteomes" id="UP000249165"/>
    </source>
</evidence>
<dbReference type="PANTHER" id="PTHR38096">
    <property type="entry name" value="ENTEROBACTIN SYNTHASE COMPONENT D"/>
    <property type="match status" value="1"/>
</dbReference>
<keyword evidence="7" id="KW-0259">Enterobactin biosynthesis</keyword>
<keyword evidence="17" id="KW-1185">Reference proteome</keyword>
<dbReference type="Proteomes" id="UP000249165">
    <property type="component" value="Unassembled WGS sequence"/>
</dbReference>
<keyword evidence="6 16" id="KW-0808">Transferase</keyword>
<dbReference type="InterPro" id="IPR003542">
    <property type="entry name" value="Enbac_synth_compD-like"/>
</dbReference>